<dbReference type="EMBL" id="JAFMYU010000009">
    <property type="protein sequence ID" value="MBO0931971.1"/>
    <property type="molecule type" value="Genomic_DNA"/>
</dbReference>
<comment type="caution">
    <text evidence="3">The sequence shown here is derived from an EMBL/GenBank/DDBJ whole genome shotgun (WGS) entry which is preliminary data.</text>
</comment>
<keyword evidence="1" id="KW-0479">Metal-binding</keyword>
<dbReference type="PANTHER" id="PTHR43048">
    <property type="entry name" value="METHYLMALONYL-COA EPIMERASE"/>
    <property type="match status" value="1"/>
</dbReference>
<dbReference type="AlphaFoldDB" id="A0A939G8F1"/>
<feature type="domain" description="VOC" evidence="2">
    <location>
        <begin position="6"/>
        <end position="138"/>
    </location>
</feature>
<dbReference type="PANTHER" id="PTHR43048:SF3">
    <property type="entry name" value="METHYLMALONYL-COA EPIMERASE, MITOCHONDRIAL"/>
    <property type="match status" value="1"/>
</dbReference>
<protein>
    <submittedName>
        <fullName evidence="3">VOC family protein</fullName>
    </submittedName>
</protein>
<dbReference type="GO" id="GO:0046872">
    <property type="term" value="F:metal ion binding"/>
    <property type="evidence" value="ECO:0007669"/>
    <property type="project" value="UniProtKB-KW"/>
</dbReference>
<evidence type="ECO:0000256" key="1">
    <source>
        <dbReference type="ARBA" id="ARBA00022723"/>
    </source>
</evidence>
<reference evidence="3 4" key="1">
    <citation type="submission" date="2021-03" db="EMBL/GenBank/DDBJ databases">
        <title>Fibrella sp. HMF5036 genome sequencing and assembly.</title>
        <authorList>
            <person name="Kang H."/>
            <person name="Kim H."/>
            <person name="Bae S."/>
            <person name="Joh K."/>
        </authorList>
    </citation>
    <scope>NUCLEOTIDE SEQUENCE [LARGE SCALE GENOMIC DNA]</scope>
    <source>
        <strain evidence="3 4">HMF5036</strain>
    </source>
</reference>
<organism evidence="3 4">
    <name type="scientific">Fibrella aquatilis</name>
    <dbReference type="NCBI Taxonomy" id="2817059"/>
    <lineage>
        <taxon>Bacteria</taxon>
        <taxon>Pseudomonadati</taxon>
        <taxon>Bacteroidota</taxon>
        <taxon>Cytophagia</taxon>
        <taxon>Cytophagales</taxon>
        <taxon>Spirosomataceae</taxon>
        <taxon>Fibrella</taxon>
    </lineage>
</organism>
<accession>A0A939G8F1</accession>
<dbReference type="Pfam" id="PF00903">
    <property type="entry name" value="Glyoxalase"/>
    <property type="match status" value="1"/>
</dbReference>
<evidence type="ECO:0000313" key="4">
    <source>
        <dbReference type="Proteomes" id="UP000664795"/>
    </source>
</evidence>
<dbReference type="PROSITE" id="PS51819">
    <property type="entry name" value="VOC"/>
    <property type="match status" value="1"/>
</dbReference>
<dbReference type="InterPro" id="IPR051785">
    <property type="entry name" value="MMCE/EMCE_epimerase"/>
</dbReference>
<dbReference type="Proteomes" id="UP000664795">
    <property type="component" value="Unassembled WGS sequence"/>
</dbReference>
<dbReference type="GO" id="GO:0004493">
    <property type="term" value="F:methylmalonyl-CoA epimerase activity"/>
    <property type="evidence" value="ECO:0007669"/>
    <property type="project" value="TreeGrafter"/>
</dbReference>
<name>A0A939G8F1_9BACT</name>
<sequence length="142" mass="15993">MNTLQGIHHAALSVSDLDETINWYREKLGFTEEFRYEFPPEMKTKAAFVRLGELRIELFEVTGADPVPPTSTDFASDLHVRGMKHMGLRVANVDAARAELEQRGVTFVTPTGDVPNSNGARYAFFHDNNRVLIELYQPSAHS</sequence>
<dbReference type="Gene3D" id="3.10.180.10">
    <property type="entry name" value="2,3-Dihydroxybiphenyl 1,2-Dioxygenase, domain 1"/>
    <property type="match status" value="1"/>
</dbReference>
<proteinExistence type="predicted"/>
<gene>
    <name evidence="3" type="ORF">J2I48_13255</name>
</gene>
<evidence type="ECO:0000313" key="3">
    <source>
        <dbReference type="EMBL" id="MBO0931971.1"/>
    </source>
</evidence>
<dbReference type="InterPro" id="IPR037523">
    <property type="entry name" value="VOC_core"/>
</dbReference>
<keyword evidence="4" id="KW-1185">Reference proteome</keyword>
<dbReference type="InterPro" id="IPR004360">
    <property type="entry name" value="Glyas_Fos-R_dOase_dom"/>
</dbReference>
<dbReference type="GO" id="GO:0046491">
    <property type="term" value="P:L-methylmalonyl-CoA metabolic process"/>
    <property type="evidence" value="ECO:0007669"/>
    <property type="project" value="TreeGrafter"/>
</dbReference>
<dbReference type="InterPro" id="IPR029068">
    <property type="entry name" value="Glyas_Bleomycin-R_OHBP_Dase"/>
</dbReference>
<evidence type="ECO:0000259" key="2">
    <source>
        <dbReference type="PROSITE" id="PS51819"/>
    </source>
</evidence>
<dbReference type="RefSeq" id="WP_207335939.1">
    <property type="nucleotide sequence ID" value="NZ_JAFMYU010000009.1"/>
</dbReference>
<dbReference type="SUPFAM" id="SSF54593">
    <property type="entry name" value="Glyoxalase/Bleomycin resistance protein/Dihydroxybiphenyl dioxygenase"/>
    <property type="match status" value="1"/>
</dbReference>